<keyword evidence="2" id="KW-1185">Reference proteome</keyword>
<evidence type="ECO:0000313" key="2">
    <source>
        <dbReference type="Proteomes" id="UP000430692"/>
    </source>
</evidence>
<proteinExistence type="predicted"/>
<protein>
    <submittedName>
        <fullName evidence="1">DUF2935 domain-containing protein</fullName>
    </submittedName>
</protein>
<dbReference type="Gene3D" id="1.20.1260.120">
    <property type="entry name" value="Protein of unknown function DUF2935"/>
    <property type="match status" value="1"/>
</dbReference>
<dbReference type="SUPFAM" id="SSF158430">
    <property type="entry name" value="Bacillus cereus metalloprotein-like"/>
    <property type="match status" value="2"/>
</dbReference>
<organism evidence="1 2">
    <name type="scientific">Shimazuella alba</name>
    <dbReference type="NCBI Taxonomy" id="2690964"/>
    <lineage>
        <taxon>Bacteria</taxon>
        <taxon>Bacillati</taxon>
        <taxon>Bacillota</taxon>
        <taxon>Bacilli</taxon>
        <taxon>Bacillales</taxon>
        <taxon>Thermoactinomycetaceae</taxon>
        <taxon>Shimazuella</taxon>
    </lineage>
</organism>
<dbReference type="Pfam" id="PF11155">
    <property type="entry name" value="DUF2935"/>
    <property type="match status" value="2"/>
</dbReference>
<sequence>MMMHHQAYISTWEEHYFWLKILSDHAHFVRDYLSPSEKEYVKIANSFIDQFAYLREQLKYLNPQLSVSSPEFISFAREVHPIAYGYFSLESNLEYLRLRNQINLNLTPSFLTGTLLENQEYLRILGYLSCGKEAPPLSLIALLDLWLEDQAGHAELLANGLDPIEGDLITKATVLSRTFLSYLTINRKIKQMEHFTHDQVPQQTRFVQRVIHSVNEFNQLVIYVLNEYKEKQIFSRLTYRFLEHHLPETCYFLKKLSYYVPDHSDIPKCELTPPYFSG</sequence>
<comment type="caution">
    <text evidence="1">The sequence shown here is derived from an EMBL/GenBank/DDBJ whole genome shotgun (WGS) entry which is preliminary data.</text>
</comment>
<name>A0A6I4VPH3_9BACL</name>
<dbReference type="AlphaFoldDB" id="A0A6I4VPH3"/>
<accession>A0A6I4VPH3</accession>
<evidence type="ECO:0000313" key="1">
    <source>
        <dbReference type="EMBL" id="MXQ52185.1"/>
    </source>
</evidence>
<dbReference type="EMBL" id="WUUL01000001">
    <property type="protein sequence ID" value="MXQ52185.1"/>
    <property type="molecule type" value="Genomic_DNA"/>
</dbReference>
<dbReference type="Proteomes" id="UP000430692">
    <property type="component" value="Unassembled WGS sequence"/>
</dbReference>
<reference evidence="1 2" key="1">
    <citation type="submission" date="2019-12" db="EMBL/GenBank/DDBJ databases">
        <title>Whole-genome analyses of novel actinobacteria.</title>
        <authorList>
            <person name="Sahin N."/>
            <person name="Saygin H."/>
        </authorList>
    </citation>
    <scope>NUCLEOTIDE SEQUENCE [LARGE SCALE GENOMIC DNA]</scope>
    <source>
        <strain evidence="1 2">KC615</strain>
    </source>
</reference>
<dbReference type="InterPro" id="IPR021328">
    <property type="entry name" value="CotB-like"/>
</dbReference>
<gene>
    <name evidence="1" type="ORF">GSM42_00160</name>
</gene>
<dbReference type="RefSeq" id="WP_160799239.1">
    <property type="nucleotide sequence ID" value="NZ_WUUL01000001.1"/>
</dbReference>